<dbReference type="RefSeq" id="WP_377265811.1">
    <property type="nucleotide sequence ID" value="NZ_JBHMAA010000045.1"/>
</dbReference>
<name>A0ABV6AQV9_9HYPH</name>
<sequence length="299" mass="33837">MNLPKRHHYVPEMLQKNFIDDEAKLWTFDSRNGAKGVWCSTHENLFLEGHLYSHINADGTKDASLETWFSELEGEAAPIVQKIIATARRGRCPGLTKTERQIWDFFFYQQWRRVPDLFASLMTAEQHRDEVERLLDELERQGRRFSNKERSDLLDPASLKRMRRNIRVASLKTGSDNVLNVIGARGLVIGRIDSSRKSFVLGSRPVVKLNPPGITDLSDARVEAWLPIASDIIVGVGLYDRAELLIPFNTKQTRNQNEASSKQSSQIVGRSKALVESLAPYVGTKVRFTPVVTFGTVDA</sequence>
<dbReference type="Pfam" id="PF14022">
    <property type="entry name" value="DUF4238"/>
    <property type="match status" value="1"/>
</dbReference>
<accession>A0ABV6AQV9</accession>
<dbReference type="EMBL" id="JBHMAA010000045">
    <property type="protein sequence ID" value="MFB9953010.1"/>
    <property type="molecule type" value="Genomic_DNA"/>
</dbReference>
<organism evidence="2 3">
    <name type="scientific">Rhizobium puerariae</name>
    <dbReference type="NCBI Taxonomy" id="1585791"/>
    <lineage>
        <taxon>Bacteria</taxon>
        <taxon>Pseudomonadati</taxon>
        <taxon>Pseudomonadota</taxon>
        <taxon>Alphaproteobacteria</taxon>
        <taxon>Hyphomicrobiales</taxon>
        <taxon>Rhizobiaceae</taxon>
        <taxon>Rhizobium/Agrobacterium group</taxon>
        <taxon>Rhizobium</taxon>
    </lineage>
</organism>
<dbReference type="Proteomes" id="UP001589692">
    <property type="component" value="Unassembled WGS sequence"/>
</dbReference>
<reference evidence="2 3" key="1">
    <citation type="submission" date="2024-09" db="EMBL/GenBank/DDBJ databases">
        <authorList>
            <person name="Sun Q."/>
            <person name="Mori K."/>
        </authorList>
    </citation>
    <scope>NUCLEOTIDE SEQUENCE [LARGE SCALE GENOMIC DNA]</scope>
    <source>
        <strain evidence="2 3">TBRC 4938</strain>
    </source>
</reference>
<gene>
    <name evidence="2" type="ORF">ACFFP0_29590</name>
</gene>
<evidence type="ECO:0000313" key="3">
    <source>
        <dbReference type="Proteomes" id="UP001589692"/>
    </source>
</evidence>
<comment type="caution">
    <text evidence="2">The sequence shown here is derived from an EMBL/GenBank/DDBJ whole genome shotgun (WGS) entry which is preliminary data.</text>
</comment>
<protein>
    <submittedName>
        <fullName evidence="2">DUF4238 domain-containing protein</fullName>
    </submittedName>
</protein>
<feature type="coiled-coil region" evidence="1">
    <location>
        <begin position="121"/>
        <end position="148"/>
    </location>
</feature>
<dbReference type="InterPro" id="IPR025332">
    <property type="entry name" value="DUF4238"/>
</dbReference>
<proteinExistence type="predicted"/>
<evidence type="ECO:0000313" key="2">
    <source>
        <dbReference type="EMBL" id="MFB9953010.1"/>
    </source>
</evidence>
<keyword evidence="3" id="KW-1185">Reference proteome</keyword>
<keyword evidence="1" id="KW-0175">Coiled coil</keyword>
<evidence type="ECO:0000256" key="1">
    <source>
        <dbReference type="SAM" id="Coils"/>
    </source>
</evidence>